<organism evidence="3 4">
    <name type="scientific">Streptacidiphilus jiangxiensis</name>
    <dbReference type="NCBI Taxonomy" id="235985"/>
    <lineage>
        <taxon>Bacteria</taxon>
        <taxon>Bacillati</taxon>
        <taxon>Actinomycetota</taxon>
        <taxon>Actinomycetes</taxon>
        <taxon>Kitasatosporales</taxon>
        <taxon>Streptomycetaceae</taxon>
        <taxon>Streptacidiphilus</taxon>
    </lineage>
</organism>
<evidence type="ECO:0000313" key="4">
    <source>
        <dbReference type="Proteomes" id="UP000183015"/>
    </source>
</evidence>
<feature type="compositionally biased region" description="Low complexity" evidence="1">
    <location>
        <begin position="108"/>
        <end position="124"/>
    </location>
</feature>
<dbReference type="Gene3D" id="1.25.40.10">
    <property type="entry name" value="Tetratricopeptide repeat domain"/>
    <property type="match status" value="1"/>
</dbReference>
<dbReference type="CDD" id="cd00093">
    <property type="entry name" value="HTH_XRE"/>
    <property type="match status" value="1"/>
</dbReference>
<dbReference type="InterPro" id="IPR010982">
    <property type="entry name" value="Lambda_DNA-bd_dom_sf"/>
</dbReference>
<dbReference type="GO" id="GO:0003677">
    <property type="term" value="F:DNA binding"/>
    <property type="evidence" value="ECO:0007669"/>
    <property type="project" value="InterPro"/>
</dbReference>
<proteinExistence type="predicted"/>
<dbReference type="SUPFAM" id="SSF48452">
    <property type="entry name" value="TPR-like"/>
    <property type="match status" value="1"/>
</dbReference>
<dbReference type="EMBL" id="FOAZ01000020">
    <property type="protein sequence ID" value="SEM21039.1"/>
    <property type="molecule type" value="Genomic_DNA"/>
</dbReference>
<dbReference type="InterPro" id="IPR011990">
    <property type="entry name" value="TPR-like_helical_dom_sf"/>
</dbReference>
<dbReference type="STRING" id="235985.SAMN05414137_120170"/>
<dbReference type="InterPro" id="IPR053137">
    <property type="entry name" value="NLR-like"/>
</dbReference>
<dbReference type="AlphaFoldDB" id="A0A1H7WJ26"/>
<keyword evidence="4" id="KW-1185">Reference proteome</keyword>
<feature type="region of interest" description="Disordered" evidence="1">
    <location>
        <begin position="103"/>
        <end position="124"/>
    </location>
</feature>
<evidence type="ECO:0000259" key="2">
    <source>
        <dbReference type="PROSITE" id="PS50943"/>
    </source>
</evidence>
<dbReference type="Pfam" id="PF13374">
    <property type="entry name" value="TPR_10"/>
    <property type="match status" value="3"/>
</dbReference>
<dbReference type="Gene3D" id="1.10.260.40">
    <property type="entry name" value="lambda repressor-like DNA-binding domains"/>
    <property type="match status" value="1"/>
</dbReference>
<dbReference type="InterPro" id="IPR001387">
    <property type="entry name" value="Cro/C1-type_HTH"/>
</dbReference>
<dbReference type="RefSeq" id="WP_042447000.1">
    <property type="nucleotide sequence ID" value="NZ_BBPN01000011.1"/>
</dbReference>
<dbReference type="PANTHER" id="PTHR46082:SF6">
    <property type="entry name" value="AAA+ ATPASE DOMAIN-CONTAINING PROTEIN-RELATED"/>
    <property type="match status" value="1"/>
</dbReference>
<sequence>MQDDSEAGGVGSLGRAELDTVATVADFGRALTRLRAGAGLSIRGVAERSQVSLSTLSGYFAGTHLPGPAHAAKLRRVLAVCGVTDGPEMDRWHEAWIRLRHEGGGPRPVAEPAAPTTLPTPAASVGLVGPRAAEAVRPVARPARHVLPSIRPPLERLAREPRVRGRDALVGRLADALRPGASPRVHVLHGLAGVGKSTVALAVAGLAQGRGARVWWAGARTADATADAMYALAAELGASRQQLEHASLPDLVWRLLGAQRGPWLLVFDGADDTDTVLAPGSGPAADGTGWVRAAPTGQGTVLLTTSDGHTWLGARSSVSARRGWFTTHRVHPLDSGDAARVLRELAPDAGDAAEAEALARRLGGLPLGLRLVGGALAAAARVPAGFADQATPRTFAAYAAALDGGALGGSGAWPGFEGTGVGWRVALAQLERRGHFAARPLLHLLACLAPGPVSWAALLRPHLLAASPLFPGLTALGLCEVLDALTDVGLVTRYREQPDELVEVPPLVRRCFRDAPEVRGQLDAHVALLTALLVAAGGQRDGRDPQSWPGLEALAGQERAALDLLADADASGLVRLPDQLLAPVLLAGRHRRAAGRLRDAERMLAQGLADGRRLLGRDHADVLALEHELGRVRLGRGDAERAERELRAVLDARVRLLGPDHPDTLTTQHYLGRALVERGRLPEAHAWFSRTLRARERVLGPAHRDTLTSRNNIGLVLVEQRRYDEARTVLEQVLAERVAALGDGHPATLVTRQHLARLTADTRGAGPGREAYRALLADCRRVLGPDHPRTAAARAALTALSPPQE</sequence>
<dbReference type="PROSITE" id="PS50943">
    <property type="entry name" value="HTH_CROC1"/>
    <property type="match status" value="1"/>
</dbReference>
<name>A0A1H7WJ26_STRJI</name>
<dbReference type="PRINTS" id="PR00364">
    <property type="entry name" value="DISEASERSIST"/>
</dbReference>
<dbReference type="SUPFAM" id="SSF52540">
    <property type="entry name" value="P-loop containing nucleoside triphosphate hydrolases"/>
    <property type="match status" value="1"/>
</dbReference>
<dbReference type="Proteomes" id="UP000183015">
    <property type="component" value="Unassembled WGS sequence"/>
</dbReference>
<accession>A0A1H7WJ26</accession>
<evidence type="ECO:0000313" key="3">
    <source>
        <dbReference type="EMBL" id="SEM21039.1"/>
    </source>
</evidence>
<reference evidence="4" key="1">
    <citation type="submission" date="2016-10" db="EMBL/GenBank/DDBJ databases">
        <authorList>
            <person name="Varghese N."/>
        </authorList>
    </citation>
    <scope>NUCLEOTIDE SEQUENCE [LARGE SCALE GENOMIC DNA]</scope>
    <source>
        <strain evidence="4">DSM 45096 / BCRC 16803 / CGMCC 4.1857 / CIP 109030 / JCM 12277 / KCTC 19219 / NBRC 100920 / 33214</strain>
    </source>
</reference>
<dbReference type="SUPFAM" id="SSF47413">
    <property type="entry name" value="lambda repressor-like DNA-binding domains"/>
    <property type="match status" value="1"/>
</dbReference>
<gene>
    <name evidence="3" type="ORF">SAMN05414137_120170</name>
</gene>
<dbReference type="PANTHER" id="PTHR46082">
    <property type="entry name" value="ATP/GTP-BINDING PROTEIN-RELATED"/>
    <property type="match status" value="1"/>
</dbReference>
<dbReference type="Pfam" id="PF13560">
    <property type="entry name" value="HTH_31"/>
    <property type="match status" value="1"/>
</dbReference>
<protein>
    <submittedName>
        <fullName evidence="3">Tetratricopeptide repeat-containing protein</fullName>
    </submittedName>
</protein>
<dbReference type="InterPro" id="IPR027417">
    <property type="entry name" value="P-loop_NTPase"/>
</dbReference>
<dbReference type="eggNOG" id="COG0457">
    <property type="taxonomic scope" value="Bacteria"/>
</dbReference>
<feature type="domain" description="HTH cro/C1-type" evidence="2">
    <location>
        <begin position="31"/>
        <end position="78"/>
    </location>
</feature>
<dbReference type="Pfam" id="PF13424">
    <property type="entry name" value="TPR_12"/>
    <property type="match status" value="1"/>
</dbReference>
<dbReference type="Gene3D" id="3.40.50.300">
    <property type="entry name" value="P-loop containing nucleotide triphosphate hydrolases"/>
    <property type="match status" value="1"/>
</dbReference>
<evidence type="ECO:0000256" key="1">
    <source>
        <dbReference type="SAM" id="MobiDB-lite"/>
    </source>
</evidence>